<dbReference type="EMBL" id="CP084167">
    <property type="protein sequence ID" value="UJG42657.1"/>
    <property type="molecule type" value="Genomic_DNA"/>
</dbReference>
<dbReference type="AlphaFoldDB" id="A0A9Y1FMF7"/>
<dbReference type="NCBIfam" id="TIGR00231">
    <property type="entry name" value="small_GTP"/>
    <property type="match status" value="1"/>
</dbReference>
<evidence type="ECO:0000259" key="8">
    <source>
        <dbReference type="PROSITE" id="PS51722"/>
    </source>
</evidence>
<dbReference type="Gene3D" id="3.30.70.870">
    <property type="entry name" value="Elongation Factor G (Translational Gtpase), domain 3"/>
    <property type="match status" value="1"/>
</dbReference>
<evidence type="ECO:0000256" key="7">
    <source>
        <dbReference type="ARBA" id="ARBA00024731"/>
    </source>
</evidence>
<feature type="domain" description="Tr-type G" evidence="8">
    <location>
        <begin position="16"/>
        <end position="254"/>
    </location>
</feature>
<evidence type="ECO:0000256" key="6">
    <source>
        <dbReference type="ARBA" id="ARBA00023134"/>
    </source>
</evidence>
<dbReference type="InterPro" id="IPR004161">
    <property type="entry name" value="EFTu-like_2"/>
</dbReference>
<dbReference type="InterPro" id="IPR005225">
    <property type="entry name" value="Small_GTP-bd"/>
</dbReference>
<evidence type="ECO:0000256" key="4">
    <source>
        <dbReference type="ARBA" id="ARBA00022768"/>
    </source>
</evidence>
<evidence type="ECO:0000256" key="5">
    <source>
        <dbReference type="ARBA" id="ARBA00022917"/>
    </source>
</evidence>
<dbReference type="Pfam" id="PF03144">
    <property type="entry name" value="GTP_EFTU_D2"/>
    <property type="match status" value="1"/>
</dbReference>
<dbReference type="Pfam" id="PF00009">
    <property type="entry name" value="GTP_EFTU"/>
    <property type="match status" value="1"/>
</dbReference>
<protein>
    <recommendedName>
        <fullName evidence="2">Elongation factor 2</fullName>
    </recommendedName>
</protein>
<dbReference type="InterPro" id="IPR009000">
    <property type="entry name" value="Transl_B-barrel_sf"/>
</dbReference>
<evidence type="ECO:0000256" key="2">
    <source>
        <dbReference type="ARBA" id="ARBA00017891"/>
    </source>
</evidence>
<dbReference type="PANTHER" id="PTHR42908:SF3">
    <property type="entry name" value="ELONGATION FACTOR-LIKE GTPASE 1"/>
    <property type="match status" value="1"/>
</dbReference>
<reference evidence="9" key="1">
    <citation type="journal article" date="2022" name="Nat. Microbiol.">
        <title>Unique mobile elements and scalable gene flow at the prokaryote-eukaryote boundary revealed by circularized Asgard archaea genomes.</title>
        <authorList>
            <person name="Wu F."/>
            <person name="Speth D.R."/>
            <person name="Philosof A."/>
            <person name="Cremiere A."/>
            <person name="Narayanan A."/>
            <person name="Barco R.A."/>
            <person name="Connon S.A."/>
            <person name="Amend J.P."/>
            <person name="Antoshechkin I.A."/>
            <person name="Orphan V.J."/>
        </authorList>
    </citation>
    <scope>NUCLEOTIDE SEQUENCE</scope>
    <source>
        <strain evidence="9">PR6</strain>
    </source>
</reference>
<dbReference type="GO" id="GO:1990904">
    <property type="term" value="C:ribonucleoprotein complex"/>
    <property type="evidence" value="ECO:0007669"/>
    <property type="project" value="TreeGrafter"/>
</dbReference>
<dbReference type="Gene3D" id="3.30.230.10">
    <property type="match status" value="1"/>
</dbReference>
<dbReference type="GO" id="GO:0003924">
    <property type="term" value="F:GTPase activity"/>
    <property type="evidence" value="ECO:0007669"/>
    <property type="project" value="InterPro"/>
</dbReference>
<dbReference type="PROSITE" id="PS00301">
    <property type="entry name" value="G_TR_1"/>
    <property type="match status" value="1"/>
</dbReference>
<proteinExistence type="inferred from homology"/>
<dbReference type="CDD" id="cd01514">
    <property type="entry name" value="Elongation_Factor_C"/>
    <property type="match status" value="1"/>
</dbReference>
<accession>A0A9Y1FMF7</accession>
<dbReference type="PANTHER" id="PTHR42908">
    <property type="entry name" value="TRANSLATION ELONGATION FACTOR-RELATED"/>
    <property type="match status" value="1"/>
</dbReference>
<gene>
    <name evidence="9" type="ORF">K9W46_09715</name>
</gene>
<dbReference type="SMART" id="SM00838">
    <property type="entry name" value="EFG_C"/>
    <property type="match status" value="1"/>
</dbReference>
<dbReference type="InterPro" id="IPR014721">
    <property type="entry name" value="Ribsml_uS5_D2-typ_fold_subgr"/>
</dbReference>
<comment type="function">
    <text evidence="7">Catalyzes the GTP-dependent ribosomal translocation step during translation elongation. During this step, the ribosome changes from the pre-translocational (PRE) to the post-translocational (POST) state as the newly formed A-site-bound peptidyl-tRNA and P-site-bound deacylated tRNA move to the P and E sites, respectively. Catalyzes the coordinated movement of the two tRNA molecules, the mRNA and conformational changes in the ribosome.</text>
</comment>
<dbReference type="InterPro" id="IPR000640">
    <property type="entry name" value="EFG_V-like"/>
</dbReference>
<dbReference type="InterPro" id="IPR035647">
    <property type="entry name" value="EFG_III/V"/>
</dbReference>
<dbReference type="PROSITE" id="PS51722">
    <property type="entry name" value="G_TR_2"/>
    <property type="match status" value="1"/>
</dbReference>
<dbReference type="GO" id="GO:0005525">
    <property type="term" value="F:GTP binding"/>
    <property type="evidence" value="ECO:0007669"/>
    <property type="project" value="UniProtKB-KW"/>
</dbReference>
<comment type="similarity">
    <text evidence="1">Belongs to the TRAFAC class translation factor GTPase superfamily. Classic translation factor GTPase family. EF-G/EF-2 subfamily.</text>
</comment>
<dbReference type="SUPFAM" id="SSF54980">
    <property type="entry name" value="EF-G C-terminal domain-like"/>
    <property type="match status" value="2"/>
</dbReference>
<evidence type="ECO:0000256" key="3">
    <source>
        <dbReference type="ARBA" id="ARBA00022741"/>
    </source>
</evidence>
<dbReference type="SUPFAM" id="SSF52540">
    <property type="entry name" value="P-loop containing nucleoside triphosphate hydrolases"/>
    <property type="match status" value="1"/>
</dbReference>
<dbReference type="GO" id="GO:0003746">
    <property type="term" value="F:translation elongation factor activity"/>
    <property type="evidence" value="ECO:0007669"/>
    <property type="project" value="UniProtKB-KW"/>
</dbReference>
<keyword evidence="4" id="KW-0251">Elongation factor</keyword>
<dbReference type="Gene3D" id="2.40.30.10">
    <property type="entry name" value="Translation factors"/>
    <property type="match status" value="1"/>
</dbReference>
<dbReference type="InterPro" id="IPR031157">
    <property type="entry name" value="G_TR_CS"/>
</dbReference>
<dbReference type="InterPro" id="IPR027417">
    <property type="entry name" value="P-loop_NTPase"/>
</dbReference>
<dbReference type="InterPro" id="IPR000795">
    <property type="entry name" value="T_Tr_GTP-bd_dom"/>
</dbReference>
<sequence length="663" mass="74239">MSDYAATIVNHMKNKELIRNICIVSHVDHGKTTLSDYLLQAGGLISQSLAGSARVLDYLEEEQQRGITIKTANISFIYKHKETDYLINLVDTPGHVDFSGLVAQAIRLVDGVIIVVDAVEGVMAQTHSVIKQSIEEGLKPILFINKVDRLINELKLDEKTIESKLNTIIQFVNELILQYSYNNNIQRKVSFSDGTVIIGSALYGWALSKYSEQIPKFSTIISLHKENNVKKLKKENSLISALMPAIVNSIPSPLIAQKARITNIIESISNQDKTSIEKCDNNGNTIICIGKLLYDKNRGIIAIGRLFSGVLRKGSILINTRNKKEVRIHQVCLYKGPSLITVKEVEAGNIATLIGMKEIQIGDVLVEDLNIEQMIEFKQISYLQEPVITIRIEPKNISDIPKLQEELEILSLIKPNFSYIIDENTGEIKVYGIGELQLEIILKDIMKTGLHIELSNPEVALVEQIDKKIEHKSIDSLGKVELSIKCSPTNKVKISGDTVVFKDKKNNFLVVEDTSIKNEHIDLLIIGFKNAIKLGVKSSNPIRNLTVIIKKIDILEQDAFRYEIIVPAVKKIIHEAISNSIFIYEPIYTITITTPLDYLGAVLSVFQKFGGEVEKTEQISSKMIIYGVITVRSSLSLANELRKASEGFAFWQLDVSGYRKIKE</sequence>
<dbReference type="GO" id="GO:0005829">
    <property type="term" value="C:cytosol"/>
    <property type="evidence" value="ECO:0007669"/>
    <property type="project" value="TreeGrafter"/>
</dbReference>
<dbReference type="Gene3D" id="3.40.50.300">
    <property type="entry name" value="P-loop containing nucleotide triphosphate hydrolases"/>
    <property type="match status" value="1"/>
</dbReference>
<dbReference type="PRINTS" id="PR00315">
    <property type="entry name" value="ELONGATNFCT"/>
</dbReference>
<keyword evidence="5" id="KW-0648">Protein biosynthesis</keyword>
<dbReference type="InterPro" id="IPR041095">
    <property type="entry name" value="EFG_II"/>
</dbReference>
<evidence type="ECO:0000313" key="9">
    <source>
        <dbReference type="EMBL" id="UJG42657.1"/>
    </source>
</evidence>
<dbReference type="Pfam" id="PF00679">
    <property type="entry name" value="EFG_C"/>
    <property type="match status" value="1"/>
</dbReference>
<keyword evidence="6" id="KW-0342">GTP-binding</keyword>
<dbReference type="Proteomes" id="UP001200513">
    <property type="component" value="Chromosome"/>
</dbReference>
<name>A0A9Y1FMF7_9ARCH</name>
<evidence type="ECO:0000256" key="1">
    <source>
        <dbReference type="ARBA" id="ARBA00005870"/>
    </source>
</evidence>
<dbReference type="Gene3D" id="3.30.70.240">
    <property type="match status" value="1"/>
</dbReference>
<dbReference type="FunFam" id="3.30.70.870:FF:000002">
    <property type="entry name" value="Translation elongation factor 2"/>
    <property type="match status" value="1"/>
</dbReference>
<organism evidence="9">
    <name type="scientific">Candidatus Heimdallarchaeum endolithica</name>
    <dbReference type="NCBI Taxonomy" id="2876572"/>
    <lineage>
        <taxon>Archaea</taxon>
        <taxon>Promethearchaeati</taxon>
        <taxon>Candidatus Heimdallarchaeota</taxon>
        <taxon>Candidatus Heimdallarchaeia (ex Rinke et al. 2021) (nom. nud.)</taxon>
        <taxon>Candidatus Heimdallarchaeales</taxon>
        <taxon>Candidatus Heimdallarchaeaceae</taxon>
        <taxon>Candidatus Heimdallarchaeum</taxon>
    </lineage>
</organism>
<dbReference type="Pfam" id="PF14492">
    <property type="entry name" value="EFG_III"/>
    <property type="match status" value="1"/>
</dbReference>
<keyword evidence="3" id="KW-0547">Nucleotide-binding</keyword>
<dbReference type="SUPFAM" id="SSF50447">
    <property type="entry name" value="Translation proteins"/>
    <property type="match status" value="1"/>
</dbReference>